<name>A0A2S9I407_9GAMM</name>
<dbReference type="EMBL" id="PDET01000030">
    <property type="protein sequence ID" value="PRD12538.1"/>
    <property type="molecule type" value="Genomic_DNA"/>
</dbReference>
<evidence type="ECO:0000256" key="1">
    <source>
        <dbReference type="ARBA" id="ARBA00010928"/>
    </source>
</evidence>
<dbReference type="SUPFAM" id="SSF55347">
    <property type="entry name" value="Glyceraldehyde-3-phosphate dehydrogenase-like, C-terminal domain"/>
    <property type="match status" value="1"/>
</dbReference>
<accession>A0A2S9I407</accession>
<comment type="similarity">
    <text evidence="1">Belongs to the Gfo/Idh/MocA family.</text>
</comment>
<dbReference type="InterPro" id="IPR000683">
    <property type="entry name" value="Gfo/Idh/MocA-like_OxRdtase_N"/>
</dbReference>
<feature type="domain" description="GFO/IDH/MocA-like oxidoreductase" evidence="4">
    <location>
        <begin position="130"/>
        <end position="248"/>
    </location>
</feature>
<feature type="domain" description="Gfo/Idh/MocA-like oxidoreductase N-terminal" evidence="3">
    <location>
        <begin position="2"/>
        <end position="120"/>
    </location>
</feature>
<protein>
    <submittedName>
        <fullName evidence="5">Inositol 2-dehydrogenase</fullName>
    </submittedName>
</protein>
<dbReference type="Pfam" id="PF01408">
    <property type="entry name" value="GFO_IDH_MocA"/>
    <property type="match status" value="1"/>
</dbReference>
<dbReference type="RefSeq" id="WP_105595638.1">
    <property type="nucleotide sequence ID" value="NZ_PDET01000030.1"/>
</dbReference>
<comment type="caution">
    <text evidence="5">The sequence shown here is derived from an EMBL/GenBank/DDBJ whole genome shotgun (WGS) entry which is preliminary data.</text>
</comment>
<dbReference type="GO" id="GO:0000166">
    <property type="term" value="F:nucleotide binding"/>
    <property type="evidence" value="ECO:0007669"/>
    <property type="project" value="InterPro"/>
</dbReference>
<dbReference type="AlphaFoldDB" id="A0A2S9I407"/>
<proteinExistence type="inferred from homology"/>
<evidence type="ECO:0000259" key="4">
    <source>
        <dbReference type="Pfam" id="PF22725"/>
    </source>
</evidence>
<sequence>MLKIAVIGAGRIGKIHAANIATHPQATLVAVADPFINSANALADLYGAEAVSDPLELINDADVDAVIIATPTDTHVDLMLAAARQGKKVLCEKPVDLDLKRAADACRQLEEINAPVMVAFNRRFDPSASELQQAIASGDIGDLHQVVITSRDPDFAPMDYLRHSGGIFSDMVIHDFDMARWLLGEEPVEVYASASRLLKPELAEFNDYDTVMVQMTTASGRQCHINCSRRAVYGYDQRLEAFGSAGMLLNNNQRANSVRRYTAAATEVQAPLEAFFLERYEQAYRLEMDAFIQAALGKCAIPVTPFDGLMALKLAECAARSAASGRPVSVD</sequence>
<keyword evidence="6" id="KW-1185">Reference proteome</keyword>
<evidence type="ECO:0000313" key="5">
    <source>
        <dbReference type="EMBL" id="PRD12538.1"/>
    </source>
</evidence>
<dbReference type="SUPFAM" id="SSF51735">
    <property type="entry name" value="NAD(P)-binding Rossmann-fold domains"/>
    <property type="match status" value="1"/>
</dbReference>
<dbReference type="InterPro" id="IPR030827">
    <property type="entry name" value="Myo_inos_IolG"/>
</dbReference>
<keyword evidence="2" id="KW-0560">Oxidoreductase</keyword>
<dbReference type="InterPro" id="IPR036291">
    <property type="entry name" value="NAD(P)-bd_dom_sf"/>
</dbReference>
<dbReference type="Proteomes" id="UP000239181">
    <property type="component" value="Unassembled WGS sequence"/>
</dbReference>
<evidence type="ECO:0000256" key="2">
    <source>
        <dbReference type="ARBA" id="ARBA00023002"/>
    </source>
</evidence>
<organism evidence="5 6">
    <name type="scientific">Pantoea coffeiphila</name>
    <dbReference type="NCBI Taxonomy" id="1465635"/>
    <lineage>
        <taxon>Bacteria</taxon>
        <taxon>Pseudomonadati</taxon>
        <taxon>Pseudomonadota</taxon>
        <taxon>Gammaproteobacteria</taxon>
        <taxon>Enterobacterales</taxon>
        <taxon>Erwiniaceae</taxon>
        <taxon>Pantoea</taxon>
    </lineage>
</organism>
<dbReference type="InterPro" id="IPR055170">
    <property type="entry name" value="GFO_IDH_MocA-like_dom"/>
</dbReference>
<dbReference type="NCBIfam" id="TIGR04380">
    <property type="entry name" value="myo_inos_iolG"/>
    <property type="match status" value="1"/>
</dbReference>
<evidence type="ECO:0000313" key="6">
    <source>
        <dbReference type="Proteomes" id="UP000239181"/>
    </source>
</evidence>
<dbReference type="Gene3D" id="3.30.360.10">
    <property type="entry name" value="Dihydrodipicolinate Reductase, domain 2"/>
    <property type="match status" value="1"/>
</dbReference>
<dbReference type="Gene3D" id="3.40.50.720">
    <property type="entry name" value="NAD(P)-binding Rossmann-like Domain"/>
    <property type="match status" value="1"/>
</dbReference>
<dbReference type="Pfam" id="PF22725">
    <property type="entry name" value="GFO_IDH_MocA_C3"/>
    <property type="match status" value="1"/>
</dbReference>
<reference evidence="5 6" key="1">
    <citation type="submission" date="2017-10" db="EMBL/GenBank/DDBJ databases">
        <title>Draft genome of two endophytic bacteria isolated from 'guarana' Paullinia cupana (Mart.) Ducke.</title>
        <authorList>
            <person name="Siqueira K.A."/>
            <person name="Liotti R.G."/>
            <person name="Mendes T.A."/>
            <person name="Soares M.A."/>
        </authorList>
    </citation>
    <scope>NUCLEOTIDE SEQUENCE [LARGE SCALE GENOMIC DNA]</scope>
    <source>
        <strain evidence="5 6">342</strain>
    </source>
</reference>
<dbReference type="OrthoDB" id="9781031at2"/>
<gene>
    <name evidence="5" type="primary">iolG</name>
    <name evidence="5" type="ORF">CQW29_25920</name>
</gene>
<dbReference type="PANTHER" id="PTHR42840">
    <property type="entry name" value="NAD(P)-BINDING ROSSMANN-FOLD SUPERFAMILY PROTEIN-RELATED"/>
    <property type="match status" value="1"/>
</dbReference>
<evidence type="ECO:0000259" key="3">
    <source>
        <dbReference type="Pfam" id="PF01408"/>
    </source>
</evidence>
<dbReference type="GO" id="GO:0016491">
    <property type="term" value="F:oxidoreductase activity"/>
    <property type="evidence" value="ECO:0007669"/>
    <property type="project" value="UniProtKB-KW"/>
</dbReference>
<dbReference type="PANTHER" id="PTHR42840:SF3">
    <property type="entry name" value="BINDING ROSSMANN FOLD OXIDOREDUCTASE, PUTATIVE (AFU_ORTHOLOGUE AFUA_2G10240)-RELATED"/>
    <property type="match status" value="1"/>
</dbReference>